<dbReference type="Proteomes" id="UP000308730">
    <property type="component" value="Unassembled WGS sequence"/>
</dbReference>
<keyword evidence="2" id="KW-1185">Reference proteome</keyword>
<reference evidence="1 2" key="1">
    <citation type="submission" date="2019-02" db="EMBL/GenBank/DDBJ databases">
        <title>Genome sequencing of the rare red list fungi Antrodiella citrinella (Flaviporus citrinellus).</title>
        <authorList>
            <person name="Buettner E."/>
            <person name="Kellner H."/>
        </authorList>
    </citation>
    <scope>NUCLEOTIDE SEQUENCE [LARGE SCALE GENOMIC DNA]</scope>
    <source>
        <strain evidence="1 2">DSM 108506</strain>
    </source>
</reference>
<proteinExistence type="predicted"/>
<dbReference type="OrthoDB" id="2757544at2759"/>
<comment type="caution">
    <text evidence="1">The sequence shown here is derived from an EMBL/GenBank/DDBJ whole genome shotgun (WGS) entry which is preliminary data.</text>
</comment>
<dbReference type="AlphaFoldDB" id="A0A4S4MU37"/>
<dbReference type="EMBL" id="SGPM01000107">
    <property type="protein sequence ID" value="THH29802.1"/>
    <property type="molecule type" value="Genomic_DNA"/>
</dbReference>
<gene>
    <name evidence="1" type="ORF">EUX98_g4393</name>
</gene>
<sequence>MDTNHADDSSNAVLHPITFPDEIVEDILIRAWMSSSWSTPKSRWLFYCKILGLSRQWNRIVYSVIVQYRCLETLADFQLYNHLCPPTGTLEETEQQPRCKYLRIPYNDMALSYLYGFKLHPYLVCCDELDVIPMYDGKLWTICRLLVNNEHVRALSFDLSSFAVRAFPDPYIWPHLIANAPTLVVTTLSINTQNIGWFYRDILDFKAALTPFPKLAHLRTNVPVSLLLVSEYLRSLVTLTLDIPPLYLKDFHATSLLNWSLISALKKGAFQPKKITVESGPLKPIGWDELCKICDTLGVVLIYSVKYPERHTLLVTNRVKEAKRNLEAASVRFDNLPIGDRATVSENIDRHIDRYHAELREDPKDVTVGTRTSMRIAIRF</sequence>
<protein>
    <submittedName>
        <fullName evidence="1">Uncharacterized protein</fullName>
    </submittedName>
</protein>
<accession>A0A4S4MU37</accession>
<evidence type="ECO:0000313" key="2">
    <source>
        <dbReference type="Proteomes" id="UP000308730"/>
    </source>
</evidence>
<name>A0A4S4MU37_9APHY</name>
<organism evidence="1 2">
    <name type="scientific">Antrodiella citrinella</name>
    <dbReference type="NCBI Taxonomy" id="2447956"/>
    <lineage>
        <taxon>Eukaryota</taxon>
        <taxon>Fungi</taxon>
        <taxon>Dikarya</taxon>
        <taxon>Basidiomycota</taxon>
        <taxon>Agaricomycotina</taxon>
        <taxon>Agaricomycetes</taxon>
        <taxon>Polyporales</taxon>
        <taxon>Steccherinaceae</taxon>
        <taxon>Antrodiella</taxon>
    </lineage>
</organism>
<evidence type="ECO:0000313" key="1">
    <source>
        <dbReference type="EMBL" id="THH29802.1"/>
    </source>
</evidence>